<evidence type="ECO:0000259" key="11">
    <source>
        <dbReference type="Pfam" id="PF07715"/>
    </source>
</evidence>
<feature type="domain" description="TonB-dependent receptor-like beta-barrel" evidence="10">
    <location>
        <begin position="357"/>
        <end position="942"/>
    </location>
</feature>
<evidence type="ECO:0000256" key="7">
    <source>
        <dbReference type="ARBA" id="ARBA00023237"/>
    </source>
</evidence>
<keyword evidence="13" id="KW-1185">Reference proteome</keyword>
<dbReference type="Gene3D" id="2.60.40.1120">
    <property type="entry name" value="Carboxypeptidase-like, regulatory domain"/>
    <property type="match status" value="1"/>
</dbReference>
<dbReference type="SUPFAM" id="SSF56935">
    <property type="entry name" value="Porins"/>
    <property type="match status" value="1"/>
</dbReference>
<dbReference type="NCBIfam" id="TIGR04057">
    <property type="entry name" value="SusC_RagA_signa"/>
    <property type="match status" value="1"/>
</dbReference>
<keyword evidence="4 8" id="KW-0812">Transmembrane</keyword>
<evidence type="ECO:0000256" key="3">
    <source>
        <dbReference type="ARBA" id="ARBA00022452"/>
    </source>
</evidence>
<dbReference type="SUPFAM" id="SSF49464">
    <property type="entry name" value="Carboxypeptidase regulatory domain-like"/>
    <property type="match status" value="1"/>
</dbReference>
<dbReference type="NCBIfam" id="TIGR04056">
    <property type="entry name" value="OMP_RagA_SusC"/>
    <property type="match status" value="1"/>
</dbReference>
<keyword evidence="6 8" id="KW-0472">Membrane</keyword>
<feature type="domain" description="TonB-dependent receptor plug" evidence="11">
    <location>
        <begin position="116"/>
        <end position="222"/>
    </location>
</feature>
<proteinExistence type="inferred from homology"/>
<dbReference type="InterPro" id="IPR037066">
    <property type="entry name" value="Plug_dom_sf"/>
</dbReference>
<dbReference type="InterPro" id="IPR023996">
    <property type="entry name" value="TonB-dep_OMP_SusC/RagA"/>
</dbReference>
<dbReference type="Proteomes" id="UP000245647">
    <property type="component" value="Unassembled WGS sequence"/>
</dbReference>
<comment type="similarity">
    <text evidence="8 9">Belongs to the TonB-dependent receptor family.</text>
</comment>
<evidence type="ECO:0000259" key="10">
    <source>
        <dbReference type="Pfam" id="PF00593"/>
    </source>
</evidence>
<reference evidence="12 13" key="1">
    <citation type="submission" date="2018-04" db="EMBL/GenBank/DDBJ databases">
        <title>Pedobacter chongqingensis sp. nov., isolated from a rottenly hemp rope.</title>
        <authorList>
            <person name="Cai Y."/>
        </authorList>
    </citation>
    <scope>NUCLEOTIDE SEQUENCE [LARGE SCALE GENOMIC DNA]</scope>
    <source>
        <strain evidence="12 13">FJ4-8</strain>
    </source>
</reference>
<protein>
    <submittedName>
        <fullName evidence="12">SusC/RagA family TonB-linked outer membrane protein</fullName>
    </submittedName>
</protein>
<keyword evidence="7 8" id="KW-0998">Cell outer membrane</keyword>
<evidence type="ECO:0000313" key="13">
    <source>
        <dbReference type="Proteomes" id="UP000245647"/>
    </source>
</evidence>
<dbReference type="Pfam" id="PF07715">
    <property type="entry name" value="Plug"/>
    <property type="match status" value="1"/>
</dbReference>
<keyword evidence="2 8" id="KW-0813">Transport</keyword>
<name>A0A2U2PH06_9SPHI</name>
<dbReference type="Gene3D" id="2.170.130.10">
    <property type="entry name" value="TonB-dependent receptor, plug domain"/>
    <property type="match status" value="1"/>
</dbReference>
<dbReference type="InterPro" id="IPR000531">
    <property type="entry name" value="Beta-barrel_TonB"/>
</dbReference>
<evidence type="ECO:0000256" key="5">
    <source>
        <dbReference type="ARBA" id="ARBA00023077"/>
    </source>
</evidence>
<sequence>MRHLMCLITGLYLLAVQGYAQEKVNVSGKVLDEKGAAIIGATIIVKGSKGNGASTDESGRFTLPGLVPDAVLVVSYLGYQTREIPLKGRKSLSISLVEDSRLLEDVVIIGYGTQKKGDVTSSVASVRPENFAQGAIKDVGQLIQGKVAGLAVSNPSGDPTSTTQFRLRGTNTIGGANTAPLVLIDGVPGSINTVAPEDVESVDVLKDGSAAAIYGTRGTNGVIFVTTKKSKGGETNQVDYNGYMSTSRILKKPDLLNATEFAALYPNEDHGASTEWLDEIMRTPFTQVHNLSLRGGASSTNYIVNLNSNSSEGIMLKSANETFQGRTEVTHKMFDDKLQVKVGFLGKKNKFESTANSGSFSGYTYRQALLRNPTDPVKNADGSWYENLSKFEYENPVARLEESYGDVKNTEVRFNGGLTFNPVRDLTLSGVMSYVEQKRNHGYSETLNHASARRDGFAGWSSVGASARSESLVELTALYNKQINRHKMSFLGGYSYNGVDFEDMYFSNFGFQDDQFGGWHNIGIGSALKEGKADANSHKWTTNLIGFFGRATYSFDDRYLLMASLRYEGASQLWGTDNEWGAFPAVSLGWRITREPFMKDQNVLDDLKLRIGYGVTGSQPVNGFLGVAMLKYDKFAYVNGKWVQTIVPASNPNPDLKWEEKKETNIGLDFSLLKNRLSGSIDAYNRNVDGLLYEYSVPVPPNLYNKTWANGGTMQNRGIEVLLSGVPVTAKNFDWHTNVTFSTNSNKLKSLDGSVFKTQFDYFNTGWLAEPVKTESHRVQAGERIGNFWGFKVVDIDENGKWIYEGADGTRIAYNDFSRAPEEKQIIGNGLPKWYAGWNNNFRYKNFDLAITMRGAFGFQIINEARMYYENAKNSRMENRLKSVNDPVFGKTTLSKDIDPEFNSYYVEDGDYWKVDNILLGYTFNKLGKHIKSLRLYTSVLNALVITGYKGVDPEVNAEALNPGYDNRDQYPSIRSFTFGAGIKF</sequence>
<evidence type="ECO:0000256" key="8">
    <source>
        <dbReference type="PROSITE-ProRule" id="PRU01360"/>
    </source>
</evidence>
<dbReference type="EMBL" id="QEAS01000008">
    <property type="protein sequence ID" value="PWG80686.1"/>
    <property type="molecule type" value="Genomic_DNA"/>
</dbReference>
<evidence type="ECO:0000256" key="1">
    <source>
        <dbReference type="ARBA" id="ARBA00004571"/>
    </source>
</evidence>
<dbReference type="Pfam" id="PF00593">
    <property type="entry name" value="TonB_dep_Rec_b-barrel"/>
    <property type="match status" value="1"/>
</dbReference>
<dbReference type="InterPro" id="IPR008969">
    <property type="entry name" value="CarboxyPept-like_regulatory"/>
</dbReference>
<dbReference type="InterPro" id="IPR039426">
    <property type="entry name" value="TonB-dep_rcpt-like"/>
</dbReference>
<dbReference type="OrthoDB" id="9768177at2"/>
<evidence type="ECO:0000256" key="2">
    <source>
        <dbReference type="ARBA" id="ARBA00022448"/>
    </source>
</evidence>
<evidence type="ECO:0000256" key="6">
    <source>
        <dbReference type="ARBA" id="ARBA00023136"/>
    </source>
</evidence>
<accession>A0A2U2PH06</accession>
<dbReference type="GO" id="GO:0009279">
    <property type="term" value="C:cell outer membrane"/>
    <property type="evidence" value="ECO:0007669"/>
    <property type="project" value="UniProtKB-SubCell"/>
</dbReference>
<dbReference type="AlphaFoldDB" id="A0A2U2PH06"/>
<dbReference type="InterPro" id="IPR012910">
    <property type="entry name" value="Plug_dom"/>
</dbReference>
<keyword evidence="5 9" id="KW-0798">TonB box</keyword>
<evidence type="ECO:0000256" key="4">
    <source>
        <dbReference type="ARBA" id="ARBA00022692"/>
    </source>
</evidence>
<evidence type="ECO:0000313" key="12">
    <source>
        <dbReference type="EMBL" id="PWG80686.1"/>
    </source>
</evidence>
<dbReference type="Gene3D" id="2.40.170.20">
    <property type="entry name" value="TonB-dependent receptor, beta-barrel domain"/>
    <property type="match status" value="1"/>
</dbReference>
<evidence type="ECO:0000256" key="9">
    <source>
        <dbReference type="RuleBase" id="RU003357"/>
    </source>
</evidence>
<organism evidence="12 13">
    <name type="scientific">Pararcticibacter amylolyticus</name>
    <dbReference type="NCBI Taxonomy" id="2173175"/>
    <lineage>
        <taxon>Bacteria</taxon>
        <taxon>Pseudomonadati</taxon>
        <taxon>Bacteroidota</taxon>
        <taxon>Sphingobacteriia</taxon>
        <taxon>Sphingobacteriales</taxon>
        <taxon>Sphingobacteriaceae</taxon>
        <taxon>Pararcticibacter</taxon>
    </lineage>
</organism>
<comment type="subcellular location">
    <subcellularLocation>
        <location evidence="1 8">Cell outer membrane</location>
        <topology evidence="1 8">Multi-pass membrane protein</topology>
    </subcellularLocation>
</comment>
<dbReference type="InterPro" id="IPR023997">
    <property type="entry name" value="TonB-dep_OMP_SusC/RagA_CS"/>
</dbReference>
<dbReference type="PROSITE" id="PS52016">
    <property type="entry name" value="TONB_DEPENDENT_REC_3"/>
    <property type="match status" value="1"/>
</dbReference>
<dbReference type="Pfam" id="PF13715">
    <property type="entry name" value="CarbopepD_reg_2"/>
    <property type="match status" value="1"/>
</dbReference>
<dbReference type="InterPro" id="IPR036942">
    <property type="entry name" value="Beta-barrel_TonB_sf"/>
</dbReference>
<comment type="caution">
    <text evidence="12">The sequence shown here is derived from an EMBL/GenBank/DDBJ whole genome shotgun (WGS) entry which is preliminary data.</text>
</comment>
<gene>
    <name evidence="12" type="ORF">DDR33_11190</name>
</gene>
<keyword evidence="3 8" id="KW-1134">Transmembrane beta strand</keyword>